<organism evidence="6 7">
    <name type="scientific">Oligosphaera ethanolica</name>
    <dbReference type="NCBI Taxonomy" id="760260"/>
    <lineage>
        <taxon>Bacteria</taxon>
        <taxon>Pseudomonadati</taxon>
        <taxon>Lentisphaerota</taxon>
        <taxon>Oligosphaeria</taxon>
        <taxon>Oligosphaerales</taxon>
        <taxon>Oligosphaeraceae</taxon>
        <taxon>Oligosphaera</taxon>
    </lineage>
</organism>
<accession>A0AAE3VFF2</accession>
<dbReference type="InterPro" id="IPR011910">
    <property type="entry name" value="RfaF"/>
</dbReference>
<dbReference type="PANTHER" id="PTHR30160">
    <property type="entry name" value="TETRAACYLDISACCHARIDE 4'-KINASE-RELATED"/>
    <property type="match status" value="1"/>
</dbReference>
<evidence type="ECO:0000256" key="5">
    <source>
        <dbReference type="ARBA" id="ARBA00047503"/>
    </source>
</evidence>
<keyword evidence="1 6" id="KW-0328">Glycosyltransferase</keyword>
<gene>
    <name evidence="6" type="ORF">J3R75_001457</name>
</gene>
<dbReference type="GO" id="GO:0005829">
    <property type="term" value="C:cytosol"/>
    <property type="evidence" value="ECO:0007669"/>
    <property type="project" value="TreeGrafter"/>
</dbReference>
<name>A0AAE3VFF2_9BACT</name>
<dbReference type="GO" id="GO:0009244">
    <property type="term" value="P:lipopolysaccharide core region biosynthetic process"/>
    <property type="evidence" value="ECO:0007669"/>
    <property type="project" value="TreeGrafter"/>
</dbReference>
<evidence type="ECO:0000313" key="6">
    <source>
        <dbReference type="EMBL" id="MDQ0289350.1"/>
    </source>
</evidence>
<dbReference type="GO" id="GO:0008713">
    <property type="term" value="F:ADP-heptose-lipopolysaccharide heptosyltransferase activity"/>
    <property type="evidence" value="ECO:0007669"/>
    <property type="project" value="UniProtKB-EC"/>
</dbReference>
<dbReference type="EC" id="2.4.99.24" evidence="4"/>
<dbReference type="NCBIfam" id="TIGR02195">
    <property type="entry name" value="heptsyl_trn_II"/>
    <property type="match status" value="1"/>
</dbReference>
<dbReference type="RefSeq" id="WP_307260772.1">
    <property type="nucleotide sequence ID" value="NZ_JAUSVL010000001.1"/>
</dbReference>
<dbReference type="Pfam" id="PF01075">
    <property type="entry name" value="Glyco_transf_9"/>
    <property type="match status" value="1"/>
</dbReference>
<dbReference type="AlphaFoldDB" id="A0AAE3VFF2"/>
<dbReference type="Proteomes" id="UP001238163">
    <property type="component" value="Unassembled WGS sequence"/>
</dbReference>
<proteinExistence type="inferred from homology"/>
<comment type="catalytic activity">
    <reaction evidence="5">
        <text>an L-alpha-D-Hep-(1-&gt;5)-[alpha-Kdo-(2-&gt;4)]-alpha-Kdo-(2-&gt;6)-lipid A + ADP-L-glycero-beta-D-manno-heptose = an L-alpha-D-Hep-(1-&gt;3)-L-alpha-D-Hep-(1-&gt;5)-[alpha-Kdo-(2-&gt;4)]-alpha-Kdo-(2-&gt;6)-lipid A + ADP + H(+)</text>
        <dbReference type="Rhea" id="RHEA:74071"/>
        <dbReference type="ChEBI" id="CHEBI:15378"/>
        <dbReference type="ChEBI" id="CHEBI:61506"/>
        <dbReference type="ChEBI" id="CHEBI:193068"/>
        <dbReference type="ChEBI" id="CHEBI:193069"/>
        <dbReference type="ChEBI" id="CHEBI:456216"/>
        <dbReference type="EC" id="2.4.99.24"/>
    </reaction>
</comment>
<dbReference type="EMBL" id="JAUSVL010000001">
    <property type="protein sequence ID" value="MDQ0289350.1"/>
    <property type="molecule type" value="Genomic_DNA"/>
</dbReference>
<evidence type="ECO:0000256" key="1">
    <source>
        <dbReference type="ARBA" id="ARBA00022676"/>
    </source>
</evidence>
<evidence type="ECO:0000256" key="3">
    <source>
        <dbReference type="ARBA" id="ARBA00043995"/>
    </source>
</evidence>
<dbReference type="SUPFAM" id="SSF53756">
    <property type="entry name" value="UDP-Glycosyltransferase/glycogen phosphorylase"/>
    <property type="match status" value="1"/>
</dbReference>
<dbReference type="InterPro" id="IPR051199">
    <property type="entry name" value="LPS_LOS_Heptosyltrfase"/>
</dbReference>
<dbReference type="PANTHER" id="PTHR30160:SF7">
    <property type="entry name" value="ADP-HEPTOSE--LPS HEPTOSYLTRANSFERASE 2"/>
    <property type="match status" value="1"/>
</dbReference>
<dbReference type="InterPro" id="IPR002201">
    <property type="entry name" value="Glyco_trans_9"/>
</dbReference>
<dbReference type="Gene3D" id="3.40.50.2000">
    <property type="entry name" value="Glycogen Phosphorylase B"/>
    <property type="match status" value="2"/>
</dbReference>
<protein>
    <recommendedName>
        <fullName evidence="4">lipopolysaccharide heptosyltransferase II</fullName>
        <ecNumber evidence="4">2.4.99.24</ecNumber>
    </recommendedName>
</protein>
<comment type="similarity">
    <text evidence="3">Belongs to the glycosyltransferase 9 family.</text>
</comment>
<dbReference type="CDD" id="cd03789">
    <property type="entry name" value="GT9_LPS_heptosyltransferase"/>
    <property type="match status" value="1"/>
</dbReference>
<evidence type="ECO:0000313" key="7">
    <source>
        <dbReference type="Proteomes" id="UP001238163"/>
    </source>
</evidence>
<evidence type="ECO:0000256" key="2">
    <source>
        <dbReference type="ARBA" id="ARBA00022679"/>
    </source>
</evidence>
<keyword evidence="2 6" id="KW-0808">Transferase</keyword>
<sequence>MSSQISVFQPMLLDLGAPRRPVPAAIDWRGGLLLRSTNWLGDCLMTLPAAWQLRQLLPAGARLQVLAPAFLAPLWSACPWVDGVISMAGKRISAAEIAQVKALKLGVGVIFPNSFGSAMDLWQCSLPLRVGRSGRLRSLLLTHAQREWPRGENVGRCHQLSYYLELLSAFGPVRLDSACPRLEVKPGVAESLGVSGPGWLALAPGAAYGPAKQWPMESFRELAAWHHGCGGRVLLVGTGKEAAVAAAVAEAAPGAINLAGKTSLAELMAVLAAADAVVANDSGAMHLAAALGTPGVGIFGSTDPVGTGPLGAPWQLVLASVPCRPCFRRECPLCSPDERYCCLRSITPAEVIGTLATVLAGRDA</sequence>
<evidence type="ECO:0000256" key="4">
    <source>
        <dbReference type="ARBA" id="ARBA00044042"/>
    </source>
</evidence>
<reference evidence="6" key="1">
    <citation type="submission" date="2023-07" db="EMBL/GenBank/DDBJ databases">
        <title>Genomic Encyclopedia of Type Strains, Phase IV (KMG-IV): sequencing the most valuable type-strain genomes for metagenomic binning, comparative biology and taxonomic classification.</title>
        <authorList>
            <person name="Goeker M."/>
        </authorList>
    </citation>
    <scope>NUCLEOTIDE SEQUENCE</scope>
    <source>
        <strain evidence="6">DSM 24202</strain>
    </source>
</reference>
<comment type="caution">
    <text evidence="6">The sequence shown here is derived from an EMBL/GenBank/DDBJ whole genome shotgun (WGS) entry which is preliminary data.</text>
</comment>
<keyword evidence="7" id="KW-1185">Reference proteome</keyword>